<protein>
    <submittedName>
        <fullName evidence="1">Exodeoxyribonuclease V, alpha subunit</fullName>
    </submittedName>
</protein>
<evidence type="ECO:0000313" key="2">
    <source>
        <dbReference type="Proteomes" id="UP000005466"/>
    </source>
</evidence>
<dbReference type="HOGENOM" id="CLU_2660475_0_0_6"/>
<sequence length="76" mass="8585">ENWCGDDLFALALKGEQDLKFERLVLDGLGRGEQGPQGYRHYLNVLAAERPADDSALDDARWTRWARSVLSAFDAF</sequence>
<feature type="non-terminal residue" evidence="1">
    <location>
        <position position="1"/>
    </location>
</feature>
<dbReference type="EMBL" id="ADWY01002635">
    <property type="protein sequence ID" value="EGH18361.1"/>
    <property type="molecule type" value="Genomic_DNA"/>
</dbReference>
<evidence type="ECO:0000313" key="1">
    <source>
        <dbReference type="EMBL" id="EGH18361.1"/>
    </source>
</evidence>
<feature type="non-terminal residue" evidence="1">
    <location>
        <position position="76"/>
    </location>
</feature>
<reference evidence="1 2" key="1">
    <citation type="journal article" date="2011" name="PLoS Pathog.">
        <title>Dynamic evolution of pathogenicity revealed by sequencing and comparative genomics of 19 Pseudomonas syringae isolates.</title>
        <authorList>
            <person name="Baltrus D.A."/>
            <person name="Nishimura M.T."/>
            <person name="Romanchuk A."/>
            <person name="Chang J.H."/>
            <person name="Mukhtar M.S."/>
            <person name="Cherkis K."/>
            <person name="Roach J."/>
            <person name="Grant S.R."/>
            <person name="Jones C.D."/>
            <person name="Dangl J.L."/>
        </authorList>
    </citation>
    <scope>NUCLEOTIDE SEQUENCE [LARGE SCALE GENOMIC DNA]</scope>
    <source>
        <strain evidence="2">race 4</strain>
    </source>
</reference>
<dbReference type="AlphaFoldDB" id="F3CGG9"/>
<accession>F3CGG9</accession>
<dbReference type="Proteomes" id="UP000005466">
    <property type="component" value="Unassembled WGS sequence"/>
</dbReference>
<organism evidence="1 2">
    <name type="scientific">Pseudomonas savastanoi pv. glycinea str. race 4</name>
    <dbReference type="NCBI Taxonomy" id="875330"/>
    <lineage>
        <taxon>Bacteria</taxon>
        <taxon>Pseudomonadati</taxon>
        <taxon>Pseudomonadota</taxon>
        <taxon>Gammaproteobacteria</taxon>
        <taxon>Pseudomonadales</taxon>
        <taxon>Pseudomonadaceae</taxon>
        <taxon>Pseudomonas</taxon>
    </lineage>
</organism>
<comment type="caution">
    <text evidence="1">The sequence shown here is derived from an EMBL/GenBank/DDBJ whole genome shotgun (WGS) entry which is preliminary data.</text>
</comment>
<name>F3CGG9_PSESG</name>
<gene>
    <name evidence="1" type="ORF">Pgy4_35948</name>
</gene>
<proteinExistence type="predicted"/>